<feature type="domain" description="DUF4097" evidence="2">
    <location>
        <begin position="112"/>
        <end position="337"/>
    </location>
</feature>
<evidence type="ECO:0000256" key="1">
    <source>
        <dbReference type="SAM" id="SignalP"/>
    </source>
</evidence>
<evidence type="ECO:0000259" key="2">
    <source>
        <dbReference type="Pfam" id="PF13349"/>
    </source>
</evidence>
<feature type="chain" id="PRO_5046673589" evidence="1">
    <location>
        <begin position="20"/>
        <end position="338"/>
    </location>
</feature>
<dbReference type="PANTHER" id="PTHR34094:SF1">
    <property type="entry name" value="PROTEIN FAM185A"/>
    <property type="match status" value="1"/>
</dbReference>
<evidence type="ECO:0000313" key="4">
    <source>
        <dbReference type="Proteomes" id="UP001595616"/>
    </source>
</evidence>
<name>A0ABV7YVK6_9BACT</name>
<sequence length="338" mass="35059">MRKLNILLLALLSTVMCLAQDAAYQTKTFNAESFMKVDIKTSGGHINVEGGADKNATVKVKIKGNNGLNGLSKSEIEDRLQQYDLKIAVENNTLICEAKPKGKMDWRNSLSISFELKVPSEINLNAITSGGSISLMGLNGQLDFKTSGGSLVLENLKGNVMGKTSGGSISLMNGKGDVNLKTSGGSIQVENAKGNIDLMTSGGSLNLKNLKGKVVAKTSGGSIRVDNADGGLDVATSGGGINLNMIKGNLSATTSGGGIDAKDITLGETLTLKTSSGNIHVDLPFNKGMDLNIKGSRIKSAKLKEVSNSLDKGYVKGRVNGGGTAVTISASSGTVYVD</sequence>
<keyword evidence="1" id="KW-0732">Signal</keyword>
<comment type="caution">
    <text evidence="3">The sequence shown here is derived from an EMBL/GenBank/DDBJ whole genome shotgun (WGS) entry which is preliminary data.</text>
</comment>
<accession>A0ABV7YVK6</accession>
<dbReference type="PANTHER" id="PTHR34094">
    <property type="match status" value="1"/>
</dbReference>
<protein>
    <submittedName>
        <fullName evidence="3">DUF4097 domain-containing protein</fullName>
    </submittedName>
</protein>
<organism evidence="3 4">
    <name type="scientific">Lacihabitans lacunae</name>
    <dbReference type="NCBI Taxonomy" id="1028214"/>
    <lineage>
        <taxon>Bacteria</taxon>
        <taxon>Pseudomonadati</taxon>
        <taxon>Bacteroidota</taxon>
        <taxon>Cytophagia</taxon>
        <taxon>Cytophagales</taxon>
        <taxon>Leadbetterellaceae</taxon>
        <taxon>Lacihabitans</taxon>
    </lineage>
</organism>
<dbReference type="EMBL" id="JBHRYQ010000001">
    <property type="protein sequence ID" value="MFC3811214.1"/>
    <property type="molecule type" value="Genomic_DNA"/>
</dbReference>
<dbReference type="InterPro" id="IPR025164">
    <property type="entry name" value="Toastrack_DUF4097"/>
</dbReference>
<feature type="signal peptide" evidence="1">
    <location>
        <begin position="1"/>
        <end position="19"/>
    </location>
</feature>
<gene>
    <name evidence="3" type="ORF">ACFOOI_11155</name>
</gene>
<dbReference type="RefSeq" id="WP_379838027.1">
    <property type="nucleotide sequence ID" value="NZ_JBHRYQ010000001.1"/>
</dbReference>
<dbReference type="Pfam" id="PF13349">
    <property type="entry name" value="DUF4097"/>
    <property type="match status" value="1"/>
</dbReference>
<evidence type="ECO:0000313" key="3">
    <source>
        <dbReference type="EMBL" id="MFC3811214.1"/>
    </source>
</evidence>
<proteinExistence type="predicted"/>
<reference evidence="4" key="1">
    <citation type="journal article" date="2019" name="Int. J. Syst. Evol. Microbiol.">
        <title>The Global Catalogue of Microorganisms (GCM) 10K type strain sequencing project: providing services to taxonomists for standard genome sequencing and annotation.</title>
        <authorList>
            <consortium name="The Broad Institute Genomics Platform"/>
            <consortium name="The Broad Institute Genome Sequencing Center for Infectious Disease"/>
            <person name="Wu L."/>
            <person name="Ma J."/>
        </authorList>
    </citation>
    <scope>NUCLEOTIDE SEQUENCE [LARGE SCALE GENOMIC DNA]</scope>
    <source>
        <strain evidence="4">CECT 7956</strain>
    </source>
</reference>
<dbReference type="Proteomes" id="UP001595616">
    <property type="component" value="Unassembled WGS sequence"/>
</dbReference>
<keyword evidence="4" id="KW-1185">Reference proteome</keyword>